<reference evidence="2" key="1">
    <citation type="journal article" date="2014" name="Front. Microbiol.">
        <title>High frequency of phylogenetically diverse reductive dehalogenase-homologous genes in deep subseafloor sedimentary metagenomes.</title>
        <authorList>
            <person name="Kawai M."/>
            <person name="Futagami T."/>
            <person name="Toyoda A."/>
            <person name="Takaki Y."/>
            <person name="Nishi S."/>
            <person name="Hori S."/>
            <person name="Arai W."/>
            <person name="Tsubouchi T."/>
            <person name="Morono Y."/>
            <person name="Uchiyama I."/>
            <person name="Ito T."/>
            <person name="Fujiyama A."/>
            <person name="Inagaki F."/>
            <person name="Takami H."/>
        </authorList>
    </citation>
    <scope>NUCLEOTIDE SEQUENCE</scope>
    <source>
        <strain evidence="2">Expedition CK06-06</strain>
    </source>
</reference>
<gene>
    <name evidence="2" type="ORF">S01H4_19940</name>
</gene>
<accession>X0YU11</accession>
<dbReference type="SUPFAM" id="SSF53756">
    <property type="entry name" value="UDP-Glycosyltransferase/glycogen phosphorylase"/>
    <property type="match status" value="1"/>
</dbReference>
<organism evidence="2">
    <name type="scientific">marine sediment metagenome</name>
    <dbReference type="NCBI Taxonomy" id="412755"/>
    <lineage>
        <taxon>unclassified sequences</taxon>
        <taxon>metagenomes</taxon>
        <taxon>ecological metagenomes</taxon>
    </lineage>
</organism>
<evidence type="ECO:0000313" key="2">
    <source>
        <dbReference type="EMBL" id="GAG60074.1"/>
    </source>
</evidence>
<proteinExistence type="predicted"/>
<comment type="caution">
    <text evidence="2">The sequence shown here is derived from an EMBL/GenBank/DDBJ whole genome shotgun (WGS) entry which is preliminary data.</text>
</comment>
<feature type="domain" description="Spore protein YkvP/CgeB glycosyl transferase-like" evidence="1">
    <location>
        <begin position="89"/>
        <end position="208"/>
    </location>
</feature>
<sequence length="215" mass="25408">YLQVTGREIKSGRDPDVYVKTLEPLVFHVPPHVSKDVYRPSDEFFYDAVFLGSVDELKHKLRWDIYKGLERFGREGAWRVLVGKPPSGPMVDLEEGWRERGFIVGDDYVRVLARSRAMLFGSSKWRYMVRKYFEGMACRTLVMADSPRSADLVHFKPGWNFVEIDRGNWREKLEYYLTHEEERLEIAQRGYETYLRYHTSAVRARDLVAFLEENK</sequence>
<dbReference type="AlphaFoldDB" id="X0YU11"/>
<name>X0YU11_9ZZZZ</name>
<dbReference type="Pfam" id="PF13524">
    <property type="entry name" value="Glyco_trans_1_2"/>
    <property type="match status" value="1"/>
</dbReference>
<dbReference type="InterPro" id="IPR055259">
    <property type="entry name" value="YkvP/CgeB_Glyco_trans-like"/>
</dbReference>
<protein>
    <recommendedName>
        <fullName evidence="1">Spore protein YkvP/CgeB glycosyl transferase-like domain-containing protein</fullName>
    </recommendedName>
</protein>
<dbReference type="Gene3D" id="3.40.50.2000">
    <property type="entry name" value="Glycogen Phosphorylase B"/>
    <property type="match status" value="1"/>
</dbReference>
<feature type="non-terminal residue" evidence="2">
    <location>
        <position position="1"/>
    </location>
</feature>
<dbReference type="EMBL" id="BART01008929">
    <property type="protein sequence ID" value="GAG60074.1"/>
    <property type="molecule type" value="Genomic_DNA"/>
</dbReference>
<evidence type="ECO:0000259" key="1">
    <source>
        <dbReference type="Pfam" id="PF13524"/>
    </source>
</evidence>